<protein>
    <submittedName>
        <fullName evidence="2">3-phosphoserine phosphatase</fullName>
    </submittedName>
</protein>
<dbReference type="InterPro" id="IPR023214">
    <property type="entry name" value="HAD_sf"/>
</dbReference>
<evidence type="ECO:0000313" key="2">
    <source>
        <dbReference type="EMBL" id="KAH8689857.1"/>
    </source>
</evidence>
<dbReference type="PANTHER" id="PTHR28181:SF2">
    <property type="entry name" value="PHOSPHORIC MONOESTER HYDROLASE"/>
    <property type="match status" value="1"/>
</dbReference>
<dbReference type="NCBIfam" id="TIGR01489">
    <property type="entry name" value="DKMTPPase-SF"/>
    <property type="match status" value="1"/>
</dbReference>
<dbReference type="Gene3D" id="3.40.50.1000">
    <property type="entry name" value="HAD superfamily/HAD-like"/>
    <property type="match status" value="1"/>
</dbReference>
<dbReference type="Pfam" id="PF12710">
    <property type="entry name" value="HAD"/>
    <property type="match status" value="1"/>
</dbReference>
<name>A0AAD4KGH6_9EURO</name>
<keyword evidence="1" id="KW-0378">Hydrolase</keyword>
<sequence>MHEQLQYLQDNPKIIFFTDFDGTVTLQDSNDYLVDNLGFGVDKREVLEEQLSNGDITFRESFQTMLDSVQAPFDECIHALSENIEFDPHFFNFYQWAKEHNVPIVVLSSGMAPAIHALLEKHLGSQPENISVIANDIQPRNGKGINEHGGWQISFRDNSHFGHDKSRAIKPYAVLTGPSRPVLLYAGDGVSDLSAASETDMLFAKRGMGLVRYCEERGIPFVPFDDWTSILATVQSIYTNASGKGERLAN</sequence>
<dbReference type="NCBIfam" id="TIGR01488">
    <property type="entry name" value="HAD-SF-IB"/>
    <property type="match status" value="1"/>
</dbReference>
<dbReference type="GeneID" id="70243621"/>
<dbReference type="SUPFAM" id="SSF56784">
    <property type="entry name" value="HAD-like"/>
    <property type="match status" value="1"/>
</dbReference>
<proteinExistence type="predicted"/>
<dbReference type="InterPro" id="IPR050849">
    <property type="entry name" value="HAD-like_hydrolase_phosphatase"/>
</dbReference>
<gene>
    <name evidence="2" type="ORF">BGW36DRAFT_350785</name>
</gene>
<dbReference type="Gene3D" id="3.90.1470.20">
    <property type="match status" value="1"/>
</dbReference>
<dbReference type="PANTHER" id="PTHR28181">
    <property type="entry name" value="UPF0655 PROTEIN YCR015C"/>
    <property type="match status" value="1"/>
</dbReference>
<reference evidence="2" key="1">
    <citation type="submission" date="2021-12" db="EMBL/GenBank/DDBJ databases">
        <title>Convergent genome expansion in fungi linked to evolution of root-endophyte symbiosis.</title>
        <authorList>
            <consortium name="DOE Joint Genome Institute"/>
            <person name="Ke Y.-H."/>
            <person name="Bonito G."/>
            <person name="Liao H.-L."/>
            <person name="Looney B."/>
            <person name="Rojas-Flechas A."/>
            <person name="Nash J."/>
            <person name="Hameed K."/>
            <person name="Schadt C."/>
            <person name="Martin F."/>
            <person name="Crous P.W."/>
            <person name="Miettinen O."/>
            <person name="Magnuson J.K."/>
            <person name="Labbe J."/>
            <person name="Jacobson D."/>
            <person name="Doktycz M.J."/>
            <person name="Veneault-Fourrey C."/>
            <person name="Kuo A."/>
            <person name="Mondo S."/>
            <person name="Calhoun S."/>
            <person name="Riley R."/>
            <person name="Ohm R."/>
            <person name="LaButti K."/>
            <person name="Andreopoulos B."/>
            <person name="Pangilinan J."/>
            <person name="Nolan M."/>
            <person name="Tritt A."/>
            <person name="Clum A."/>
            <person name="Lipzen A."/>
            <person name="Daum C."/>
            <person name="Barry K."/>
            <person name="Grigoriev I.V."/>
            <person name="Vilgalys R."/>
        </authorList>
    </citation>
    <scope>NUCLEOTIDE SEQUENCE</scope>
    <source>
        <strain evidence="2">PMI_201</strain>
    </source>
</reference>
<dbReference type="AlphaFoldDB" id="A0AAD4KGH6"/>
<organism evidence="2 3">
    <name type="scientific">Talaromyces proteolyticus</name>
    <dbReference type="NCBI Taxonomy" id="1131652"/>
    <lineage>
        <taxon>Eukaryota</taxon>
        <taxon>Fungi</taxon>
        <taxon>Dikarya</taxon>
        <taxon>Ascomycota</taxon>
        <taxon>Pezizomycotina</taxon>
        <taxon>Eurotiomycetes</taxon>
        <taxon>Eurotiomycetidae</taxon>
        <taxon>Eurotiales</taxon>
        <taxon>Trichocomaceae</taxon>
        <taxon>Talaromyces</taxon>
        <taxon>Talaromyces sect. Bacilispori</taxon>
    </lineage>
</organism>
<keyword evidence="3" id="KW-1185">Reference proteome</keyword>
<dbReference type="Proteomes" id="UP001201262">
    <property type="component" value="Unassembled WGS sequence"/>
</dbReference>
<evidence type="ECO:0000256" key="1">
    <source>
        <dbReference type="ARBA" id="ARBA00022801"/>
    </source>
</evidence>
<dbReference type="InterPro" id="IPR006384">
    <property type="entry name" value="HAD_hydro_PyrdxlP_Pase-like"/>
</dbReference>
<comment type="caution">
    <text evidence="2">The sequence shown here is derived from an EMBL/GenBank/DDBJ whole genome shotgun (WGS) entry which is preliminary data.</text>
</comment>
<dbReference type="RefSeq" id="XP_046066140.1">
    <property type="nucleotide sequence ID" value="XM_046213334.1"/>
</dbReference>
<evidence type="ECO:0000313" key="3">
    <source>
        <dbReference type="Proteomes" id="UP001201262"/>
    </source>
</evidence>
<dbReference type="GO" id="GO:0016791">
    <property type="term" value="F:phosphatase activity"/>
    <property type="evidence" value="ECO:0007669"/>
    <property type="project" value="InterPro"/>
</dbReference>
<accession>A0AAD4KGH6</accession>
<dbReference type="EMBL" id="JAJTJA010000014">
    <property type="protein sequence ID" value="KAH8689857.1"/>
    <property type="molecule type" value="Genomic_DNA"/>
</dbReference>
<dbReference type="InterPro" id="IPR036412">
    <property type="entry name" value="HAD-like_sf"/>
</dbReference>